<name>A0A1I0G219_9GAMM</name>
<sequence length="151" mass="17565">MKTRPSLSLSADNRDQPRHLRDLMARAALHHQAEQHILKAMPERLASNVRFVNYHDGELVLQCDNATQASQLRYQQREIMAKLREEEAFEFVWKLKVKVQPRRYSLKKPPEPMTLSKENARLLEEEAGHTKDKALREVLEKLASHASDQSD</sequence>
<dbReference type="AlphaFoldDB" id="A0A1I0G219"/>
<evidence type="ECO:0008006" key="3">
    <source>
        <dbReference type="Google" id="ProtNLM"/>
    </source>
</evidence>
<dbReference type="InterPro" id="IPR007922">
    <property type="entry name" value="DciA-like"/>
</dbReference>
<keyword evidence="2" id="KW-1185">Reference proteome</keyword>
<dbReference type="STRING" id="430453.SAMN04487962_11544"/>
<organism evidence="1 2">
    <name type="scientific">Marinobacter segnicrescens</name>
    <dbReference type="NCBI Taxonomy" id="430453"/>
    <lineage>
        <taxon>Bacteria</taxon>
        <taxon>Pseudomonadati</taxon>
        <taxon>Pseudomonadota</taxon>
        <taxon>Gammaproteobacteria</taxon>
        <taxon>Pseudomonadales</taxon>
        <taxon>Marinobacteraceae</taxon>
        <taxon>Marinobacter</taxon>
    </lineage>
</organism>
<dbReference type="RefSeq" id="WP_091853365.1">
    <property type="nucleotide sequence ID" value="NZ_FOHZ01000015.1"/>
</dbReference>
<dbReference type="EMBL" id="FOHZ01000015">
    <property type="protein sequence ID" value="SET64628.1"/>
    <property type="molecule type" value="Genomic_DNA"/>
</dbReference>
<protein>
    <recommendedName>
        <fullName evidence="3">DUF721 domain-containing protein</fullName>
    </recommendedName>
</protein>
<evidence type="ECO:0000313" key="1">
    <source>
        <dbReference type="EMBL" id="SET64628.1"/>
    </source>
</evidence>
<reference evidence="2" key="1">
    <citation type="submission" date="2016-10" db="EMBL/GenBank/DDBJ databases">
        <authorList>
            <person name="Varghese N."/>
            <person name="Submissions S."/>
        </authorList>
    </citation>
    <scope>NUCLEOTIDE SEQUENCE [LARGE SCALE GENOMIC DNA]</scope>
    <source>
        <strain evidence="2">CGMCC 1.6489</strain>
    </source>
</reference>
<evidence type="ECO:0000313" key="2">
    <source>
        <dbReference type="Proteomes" id="UP000198762"/>
    </source>
</evidence>
<proteinExistence type="predicted"/>
<dbReference type="Pfam" id="PF05258">
    <property type="entry name" value="DciA"/>
    <property type="match status" value="1"/>
</dbReference>
<dbReference type="OrthoDB" id="6365214at2"/>
<dbReference type="Proteomes" id="UP000198762">
    <property type="component" value="Unassembled WGS sequence"/>
</dbReference>
<gene>
    <name evidence="1" type="ORF">SAMN04487962_11544</name>
</gene>
<accession>A0A1I0G219</accession>